<dbReference type="OrthoDB" id="38045at2759"/>
<evidence type="ECO:0000313" key="4">
    <source>
        <dbReference type="EMBL" id="KAF4339473.1"/>
    </source>
</evidence>
<dbReference type="FunFam" id="3.50.50.60:FF:000220">
    <property type="entry name" value="UDP-galactopyranose mutase"/>
    <property type="match status" value="1"/>
</dbReference>
<dbReference type="SUPFAM" id="SSF51971">
    <property type="entry name" value="Nucleotide-binding domain"/>
    <property type="match status" value="1"/>
</dbReference>
<dbReference type="SUPFAM" id="SSF48056">
    <property type="entry name" value="Di-copper centre-containing domain"/>
    <property type="match status" value="1"/>
</dbReference>
<feature type="domain" description="Tyrosinase copper-binding" evidence="2">
    <location>
        <begin position="579"/>
        <end position="779"/>
    </location>
</feature>
<dbReference type="Gene3D" id="1.10.1280.10">
    <property type="entry name" value="Di-copper center containing domain from catechol oxidase"/>
    <property type="match status" value="1"/>
</dbReference>
<dbReference type="InterPro" id="IPR036188">
    <property type="entry name" value="FAD/NAD-bd_sf"/>
</dbReference>
<comment type="caution">
    <text evidence="4">The sequence shown here is derived from an EMBL/GenBank/DDBJ whole genome shotgun (WGS) entry which is preliminary data.</text>
</comment>
<dbReference type="Pfam" id="PF01593">
    <property type="entry name" value="Amino_oxidase"/>
    <property type="match status" value="1"/>
</dbReference>
<name>A0A9P5AJD2_9HYPO</name>
<dbReference type="InterPro" id="IPR008922">
    <property type="entry name" value="Di-copper_centre_dom_sf"/>
</dbReference>
<keyword evidence="5" id="KW-1185">Reference proteome</keyword>
<sequence length="835" mass="92740">MAAKELQVDVLVIGAGPTGLGAAKRLQHLNSVDWLIVDSNEKPGGLASTDTTPEGFLFDVGGHVIFSHYKYFDDVINEALPKPDDWYEHQRISYVRYQGLWVPYPFQNNIAVLPKEEQARCLGDLIDAAIQARVRSISDKPANFDEWNIRNVGERLNEIFMRPYNFKVWAIPTTKMNSTWVGERVAAPNVKLVTTNAILGKAAGGWGPNATFRFPARGGTGGIWTAVADTLDQNKTRFGDHGAVTKVDADAKTVYLKDGTIVKYGALISTMAIDQLAESIGNAKLQKSLKPLYYSSTNVIGVGIRGKRPESIGDKCWLYFPEDNAPFYRATIFSNYSPYNQPSEDVKLATKQLANGDKSASSEPASGPYWSIMLEVSESSYKPVKQATLLEESIQGLINTDLLKPDDEIVSTYIRRFDHGYPTPTLERDAALSEALPYLYDKDILSRGRFGAWKYEVGNQDHSFMQGVEAVDNIISGGLELTLSNPDFVNSRKNTERRLAGIKGALVPDQFKMKFTSLLALAGAIAPAVAAPAKVDKACSNPAKRIEWRELDPADQKGYIDAVLCLKTKPSRMGLKSSLYDDFPHLHYNLNSWIHGGSPFLPWHRYFGVVYERALRDCGYTGPYTYWDWTKDTEGLRLSPVMASENGFGGNGNPDKTETTAGGTLKCVTDGPFAELRPEYLETSPRNLIDGGHCLHRNLPEVNEPEAFATMAKTFGPEGIEEVQASGNWSHYSRSLEGGPHGSIHASLGGEMNPTTSPNEPLFFLHHAQIDRLWWLWQKENSTRFTEYNGLYKNMNQTEPQEVSLDDILMMGGIDDDVTVRDVMDPTKGVLCYTY</sequence>
<evidence type="ECO:0000256" key="1">
    <source>
        <dbReference type="SAM" id="MobiDB-lite"/>
    </source>
</evidence>
<gene>
    <name evidence="4" type="ORF">FBEOM_6594</name>
</gene>
<dbReference type="EMBL" id="PVQB02000284">
    <property type="protein sequence ID" value="KAF4339473.1"/>
    <property type="molecule type" value="Genomic_DNA"/>
</dbReference>
<dbReference type="AlphaFoldDB" id="A0A9P5AJD2"/>
<evidence type="ECO:0000259" key="3">
    <source>
        <dbReference type="Pfam" id="PF01593"/>
    </source>
</evidence>
<organism evidence="4 5">
    <name type="scientific">Fusarium beomiforme</name>
    <dbReference type="NCBI Taxonomy" id="44412"/>
    <lineage>
        <taxon>Eukaryota</taxon>
        <taxon>Fungi</taxon>
        <taxon>Dikarya</taxon>
        <taxon>Ascomycota</taxon>
        <taxon>Pezizomycotina</taxon>
        <taxon>Sordariomycetes</taxon>
        <taxon>Hypocreomycetidae</taxon>
        <taxon>Hypocreales</taxon>
        <taxon>Nectriaceae</taxon>
        <taxon>Fusarium</taxon>
        <taxon>Fusarium burgessii species complex</taxon>
    </lineage>
</organism>
<dbReference type="GO" id="GO:0016491">
    <property type="term" value="F:oxidoreductase activity"/>
    <property type="evidence" value="ECO:0007669"/>
    <property type="project" value="InterPro"/>
</dbReference>
<evidence type="ECO:0000313" key="5">
    <source>
        <dbReference type="Proteomes" id="UP000730481"/>
    </source>
</evidence>
<evidence type="ECO:0000259" key="2">
    <source>
        <dbReference type="Pfam" id="PF00264"/>
    </source>
</evidence>
<feature type="domain" description="Amine oxidase" evidence="3">
    <location>
        <begin position="18"/>
        <end position="311"/>
    </location>
</feature>
<dbReference type="InterPro" id="IPR002227">
    <property type="entry name" value="Tyrosinase_Cu-bd"/>
</dbReference>
<dbReference type="PANTHER" id="PTHR43734">
    <property type="entry name" value="PHYTOENE DESATURASE"/>
    <property type="match status" value="1"/>
</dbReference>
<accession>A0A9P5AJD2</accession>
<proteinExistence type="predicted"/>
<reference evidence="4" key="1">
    <citation type="journal article" date="2017" name="Mycologia">
        <title>Fusarium algeriense, sp. nov., a novel toxigenic crown rot pathogen of durum wheat from Algeria is nested in the Fusarium burgessii species complex.</title>
        <authorList>
            <person name="Laraba I."/>
            <person name="Keddad A."/>
            <person name="Boureghda H."/>
            <person name="Abdallah N."/>
            <person name="Vaughan M.M."/>
            <person name="Proctor R.H."/>
            <person name="Busman M."/>
            <person name="O'Donnell K."/>
        </authorList>
    </citation>
    <scope>NUCLEOTIDE SEQUENCE</scope>
    <source>
        <strain evidence="4">NRRL 25174</strain>
    </source>
</reference>
<dbReference type="PANTHER" id="PTHR43734:SF4">
    <property type="entry name" value="AMINE OXIDASE DOMAIN-CONTAINING PROTEIN"/>
    <property type="match status" value="1"/>
</dbReference>
<protein>
    <submittedName>
        <fullName evidence="4">UDP-galactopyranose mutase</fullName>
    </submittedName>
</protein>
<feature type="region of interest" description="Disordered" evidence="1">
    <location>
        <begin position="644"/>
        <end position="664"/>
    </location>
</feature>
<dbReference type="Gene3D" id="3.50.50.60">
    <property type="entry name" value="FAD/NAD(P)-binding domain"/>
    <property type="match status" value="1"/>
</dbReference>
<dbReference type="PRINTS" id="PR00092">
    <property type="entry name" value="TYROSINASE"/>
</dbReference>
<dbReference type="InterPro" id="IPR002937">
    <property type="entry name" value="Amino_oxidase"/>
</dbReference>
<dbReference type="Proteomes" id="UP000730481">
    <property type="component" value="Unassembled WGS sequence"/>
</dbReference>
<reference evidence="4" key="2">
    <citation type="submission" date="2020-02" db="EMBL/GenBank/DDBJ databases">
        <title>Identification and distribution of gene clusters putatively required for synthesis of sphingolipid metabolism inhibitors in phylogenetically diverse species of the filamentous fungus Fusarium.</title>
        <authorList>
            <person name="Kim H.-S."/>
            <person name="Busman M."/>
            <person name="Brown D.W."/>
            <person name="Divon H."/>
            <person name="Uhlig S."/>
            <person name="Proctor R.H."/>
        </authorList>
    </citation>
    <scope>NUCLEOTIDE SEQUENCE</scope>
    <source>
        <strain evidence="4">NRRL 25174</strain>
    </source>
</reference>
<dbReference type="Pfam" id="PF00264">
    <property type="entry name" value="Tyrosinase"/>
    <property type="match status" value="1"/>
</dbReference>